<keyword evidence="11" id="KW-1185">Reference proteome</keyword>
<keyword evidence="3" id="KW-0479">Metal-binding</keyword>
<comment type="caution">
    <text evidence="10">The sequence shown here is derived from an EMBL/GenBank/DDBJ whole genome shotgun (WGS) entry which is preliminary data.</text>
</comment>
<dbReference type="SMART" id="SM01131">
    <property type="entry name" value="DHHA2"/>
    <property type="match status" value="1"/>
</dbReference>
<dbReference type="Pfam" id="PF00571">
    <property type="entry name" value="CBS"/>
    <property type="match status" value="2"/>
</dbReference>
<comment type="catalytic activity">
    <reaction evidence="7">
        <text>diphosphate + H2O = 2 phosphate + H(+)</text>
        <dbReference type="Rhea" id="RHEA:24576"/>
        <dbReference type="ChEBI" id="CHEBI:15377"/>
        <dbReference type="ChEBI" id="CHEBI:15378"/>
        <dbReference type="ChEBI" id="CHEBI:33019"/>
        <dbReference type="ChEBI" id="CHEBI:43474"/>
        <dbReference type="EC" id="3.6.1.1"/>
    </reaction>
</comment>
<evidence type="ECO:0000256" key="2">
    <source>
        <dbReference type="ARBA" id="ARBA00012146"/>
    </source>
</evidence>
<dbReference type="Pfam" id="PF02833">
    <property type="entry name" value="DHHA2"/>
    <property type="match status" value="1"/>
</dbReference>
<keyword evidence="8" id="KW-0129">CBS domain</keyword>
<evidence type="ECO:0000256" key="1">
    <source>
        <dbReference type="ARBA" id="ARBA00001936"/>
    </source>
</evidence>
<evidence type="ECO:0000256" key="4">
    <source>
        <dbReference type="ARBA" id="ARBA00022801"/>
    </source>
</evidence>
<dbReference type="SUPFAM" id="SSF64182">
    <property type="entry name" value="DHH phosphoesterases"/>
    <property type="match status" value="1"/>
</dbReference>
<evidence type="ECO:0000313" key="11">
    <source>
        <dbReference type="Proteomes" id="UP001276854"/>
    </source>
</evidence>
<dbReference type="InterPro" id="IPR010766">
    <property type="entry name" value="DRTGG"/>
</dbReference>
<proteinExistence type="predicted"/>
<dbReference type="NCBIfam" id="NF011442">
    <property type="entry name" value="PRK14869.1-4"/>
    <property type="match status" value="1"/>
</dbReference>
<comment type="cofactor">
    <cofactor evidence="1">
        <name>Mn(2+)</name>
        <dbReference type="ChEBI" id="CHEBI:29035"/>
    </cofactor>
</comment>
<dbReference type="InterPro" id="IPR028979">
    <property type="entry name" value="Ser_kin/Pase_Hpr-like_N_sf"/>
</dbReference>
<dbReference type="EC" id="3.6.1.1" evidence="2"/>
<dbReference type="InterPro" id="IPR001667">
    <property type="entry name" value="DDH_dom"/>
</dbReference>
<accession>A0ABU4GHH3</accession>
<evidence type="ECO:0000256" key="8">
    <source>
        <dbReference type="PROSITE-ProRule" id="PRU00703"/>
    </source>
</evidence>
<name>A0ABU4GHH3_9CLOT</name>
<dbReference type="PANTHER" id="PTHR12112:SF22">
    <property type="entry name" value="MANGANESE-DEPENDENT INORGANIC PYROPHOSPHATASE-RELATED"/>
    <property type="match status" value="1"/>
</dbReference>
<dbReference type="PANTHER" id="PTHR12112">
    <property type="entry name" value="BNIP - RELATED"/>
    <property type="match status" value="1"/>
</dbReference>
<dbReference type="InterPro" id="IPR038763">
    <property type="entry name" value="DHH_sf"/>
</dbReference>
<dbReference type="NCBIfam" id="NF011443">
    <property type="entry name" value="PRK14869.1-5"/>
    <property type="match status" value="1"/>
</dbReference>
<dbReference type="InterPro" id="IPR000644">
    <property type="entry name" value="CBS_dom"/>
</dbReference>
<dbReference type="Proteomes" id="UP001276854">
    <property type="component" value="Unassembled WGS sequence"/>
</dbReference>
<dbReference type="Pfam" id="PF01368">
    <property type="entry name" value="DHH"/>
    <property type="match status" value="1"/>
</dbReference>
<evidence type="ECO:0000256" key="7">
    <source>
        <dbReference type="ARBA" id="ARBA00047820"/>
    </source>
</evidence>
<dbReference type="Gene3D" id="3.10.580.10">
    <property type="entry name" value="CBS-domain"/>
    <property type="match status" value="1"/>
</dbReference>
<dbReference type="InterPro" id="IPR046342">
    <property type="entry name" value="CBS_dom_sf"/>
</dbReference>
<dbReference type="InterPro" id="IPR004097">
    <property type="entry name" value="DHHA2"/>
</dbReference>
<evidence type="ECO:0000259" key="9">
    <source>
        <dbReference type="PROSITE" id="PS51371"/>
    </source>
</evidence>
<dbReference type="GO" id="GO:0004427">
    <property type="term" value="F:inorganic diphosphate phosphatase activity"/>
    <property type="evidence" value="ECO:0007669"/>
    <property type="project" value="UniProtKB-EC"/>
</dbReference>
<keyword evidence="4 10" id="KW-0378">Hydrolase</keyword>
<feature type="domain" description="CBS" evidence="9">
    <location>
        <begin position="257"/>
        <end position="314"/>
    </location>
</feature>
<dbReference type="SUPFAM" id="SSF75138">
    <property type="entry name" value="HprK N-terminal domain-like"/>
    <property type="match status" value="1"/>
</dbReference>
<dbReference type="RefSeq" id="WP_318063318.1">
    <property type="nucleotide sequence ID" value="NZ_JAWONS010000102.1"/>
</dbReference>
<dbReference type="Gene3D" id="3.10.310.20">
    <property type="entry name" value="DHHA2 domain"/>
    <property type="match status" value="1"/>
</dbReference>
<dbReference type="EMBL" id="JAWONS010000102">
    <property type="protein sequence ID" value="MDW2797061.1"/>
    <property type="molecule type" value="Genomic_DNA"/>
</dbReference>
<dbReference type="PROSITE" id="PS51371">
    <property type="entry name" value="CBS"/>
    <property type="match status" value="1"/>
</dbReference>
<evidence type="ECO:0000313" key="10">
    <source>
        <dbReference type="EMBL" id="MDW2797061.1"/>
    </source>
</evidence>
<reference evidence="10 11" key="1">
    <citation type="submission" date="2023-10" db="EMBL/GenBank/DDBJ databases">
        <title>A novel Glycoside Hydrolase 43-Like Enzyme from Clostrdium boliviensis is an Endo-xylanase, and a Candidate for Xylooligosaccharides Production from Different Xylan Substrates.</title>
        <authorList>
            <person name="Alvarez M.T."/>
            <person name="Rocabado-Villegas L.R."/>
            <person name="Salas-Veizaga D.M."/>
            <person name="Linares-Pasten J.A."/>
            <person name="Gudmundsdottir E.E."/>
            <person name="Hreggvidsson G.O."/>
            <person name="Adlercreutz P."/>
            <person name="Nordberg Karlsson E."/>
        </authorList>
    </citation>
    <scope>NUCLEOTIDE SEQUENCE [LARGE SCALE GENOMIC DNA]</scope>
    <source>
        <strain evidence="10 11">E-1</strain>
    </source>
</reference>
<sequence length="556" mass="61950">MEENRRNRKTIVIGHKNPDTDSICSAVCYANLKRQLTNADYQPGRAGRVNEETQFVLNYFGVEPPELIENVKTQVLDIEIREIRGVKKNLSLKNTWNLMQEANVVTIPAVTDDGMLEGLITVGDIAKSYMNVYDSSILSKANTQYANIVETLEGDMVVGVAGDYFNNGKVLIAAANPDMMEYYIAKGDLVILGNRYESQLCAIEMEAACIIVCEGAAVSMTIKKLAQERGCAVMTTPYDTYTAARLVNQSIPISYFMKTEGLITFEVEDYIDDIKDVMASKRHRDFPVLDKNGKYKGMISRRNLLGAKGKRLILVDHNERSQAVEGMVSAEVLEIIDHHRLGTVETIAPVFFRNQPVGCTATIIYQMYQETHTEIEPKIAGLLCSAIISDTLLFRSPTCTEADKEAALSLAEIAGIQIEKYASSMFAAGSNLKGKTDAEIFYQDFKKFTFGKVNFGVGQISSLNAKELEELKERMLPYMKKAREEHGVDMMFFMLTNILTESTVLLCEGQGAKQMITTAFRAEEAVENQEEHFVSLPGVVSRKKQLIPGIMLAVQE</sequence>
<evidence type="ECO:0000256" key="5">
    <source>
        <dbReference type="ARBA" id="ARBA00023211"/>
    </source>
</evidence>
<dbReference type="Pfam" id="PF07085">
    <property type="entry name" value="DRTGG"/>
    <property type="match status" value="1"/>
</dbReference>
<evidence type="ECO:0000256" key="3">
    <source>
        <dbReference type="ARBA" id="ARBA00022723"/>
    </source>
</evidence>
<protein>
    <recommendedName>
        <fullName evidence="2">inorganic diphosphatase</fullName>
        <ecNumber evidence="2">3.6.1.1</ecNumber>
    </recommendedName>
    <alternativeName>
        <fullName evidence="6">Pyrophosphate phospho-hydrolase</fullName>
    </alternativeName>
</protein>
<dbReference type="InterPro" id="IPR038222">
    <property type="entry name" value="DHHA2_dom_sf"/>
</dbReference>
<evidence type="ECO:0000256" key="6">
    <source>
        <dbReference type="ARBA" id="ARBA00032535"/>
    </source>
</evidence>
<gene>
    <name evidence="10" type="ORF">RZO55_05635</name>
</gene>
<dbReference type="Gene3D" id="3.40.1390.20">
    <property type="entry name" value="HprK N-terminal domain-like"/>
    <property type="match status" value="1"/>
</dbReference>
<dbReference type="SUPFAM" id="SSF54631">
    <property type="entry name" value="CBS-domain pair"/>
    <property type="match status" value="1"/>
</dbReference>
<organism evidence="10 11">
    <name type="scientific">Clostridium boliviensis</name>
    <dbReference type="NCBI Taxonomy" id="318465"/>
    <lineage>
        <taxon>Bacteria</taxon>
        <taxon>Bacillati</taxon>
        <taxon>Bacillota</taxon>
        <taxon>Clostridia</taxon>
        <taxon>Eubacteriales</taxon>
        <taxon>Clostridiaceae</taxon>
        <taxon>Clostridium</taxon>
    </lineage>
</organism>
<keyword evidence="5" id="KW-0464">Manganese</keyword>
<dbReference type="Gene3D" id="3.90.1640.10">
    <property type="entry name" value="inorganic pyrophosphatase (n-terminal core)"/>
    <property type="match status" value="1"/>
</dbReference>